<keyword evidence="5" id="KW-0418">Kinase</keyword>
<keyword evidence="4 9" id="KW-0547">Nucleotide-binding</keyword>
<keyword evidence="11" id="KW-1185">Reference proteome</keyword>
<dbReference type="GO" id="GO:0005524">
    <property type="term" value="F:ATP binding"/>
    <property type="evidence" value="ECO:0007669"/>
    <property type="project" value="UniProtKB-UniRule"/>
</dbReference>
<dbReference type="PANTHER" id="PTHR47634:SF9">
    <property type="entry name" value="PROTEIN KINASE DOMAIN-CONTAINING PROTEIN-RELATED"/>
    <property type="match status" value="1"/>
</dbReference>
<accession>A0AA39G9Z4</accession>
<dbReference type="InterPro" id="IPR017441">
    <property type="entry name" value="Protein_kinase_ATP_BS"/>
</dbReference>
<evidence type="ECO:0000256" key="8">
    <source>
        <dbReference type="ARBA" id="ARBA00048679"/>
    </source>
</evidence>
<evidence type="ECO:0000256" key="4">
    <source>
        <dbReference type="ARBA" id="ARBA00022741"/>
    </source>
</evidence>
<evidence type="ECO:0000256" key="6">
    <source>
        <dbReference type="ARBA" id="ARBA00022840"/>
    </source>
</evidence>
<protein>
    <recommendedName>
        <fullName evidence="1">non-specific serine/threonine protein kinase</fullName>
        <ecNumber evidence="1">2.7.11.1</ecNumber>
    </recommendedName>
</protein>
<evidence type="ECO:0000313" key="11">
    <source>
        <dbReference type="Proteomes" id="UP001175261"/>
    </source>
</evidence>
<evidence type="ECO:0000256" key="9">
    <source>
        <dbReference type="PROSITE-ProRule" id="PRU10141"/>
    </source>
</evidence>
<dbReference type="Proteomes" id="UP001175261">
    <property type="component" value="Unassembled WGS sequence"/>
</dbReference>
<dbReference type="InterPro" id="IPR051334">
    <property type="entry name" value="SRPK"/>
</dbReference>
<sequence length="159" mass="17504">MTTSEAKENFQRVPDTTPIEEELLPGYKAENYYPVTTDQILNSRYRIICKLGCGVGSTVWLAEDVETSQYRAVKICTRSTGGAIPAQATQEIAVAKYLKTAPVLEHPGRRGVRTTLDSFTLNGPHGAHTCLVYAPQGMTLTELREYLPNNRLGEADVAD</sequence>
<comment type="caution">
    <text evidence="10">The sequence shown here is derived from an EMBL/GenBank/DDBJ whole genome shotgun (WGS) entry which is preliminary data.</text>
</comment>
<evidence type="ECO:0000313" key="10">
    <source>
        <dbReference type="EMBL" id="KAK0382843.1"/>
    </source>
</evidence>
<dbReference type="GO" id="GO:0000245">
    <property type="term" value="P:spliceosomal complex assembly"/>
    <property type="evidence" value="ECO:0007669"/>
    <property type="project" value="TreeGrafter"/>
</dbReference>
<dbReference type="GO" id="GO:0004674">
    <property type="term" value="F:protein serine/threonine kinase activity"/>
    <property type="evidence" value="ECO:0007669"/>
    <property type="project" value="UniProtKB-KW"/>
</dbReference>
<evidence type="ECO:0000256" key="7">
    <source>
        <dbReference type="ARBA" id="ARBA00047899"/>
    </source>
</evidence>
<evidence type="ECO:0000256" key="3">
    <source>
        <dbReference type="ARBA" id="ARBA00022679"/>
    </source>
</evidence>
<dbReference type="AlphaFoldDB" id="A0AA39G9Z4"/>
<feature type="binding site" evidence="9">
    <location>
        <position position="74"/>
    </location>
    <ligand>
        <name>ATP</name>
        <dbReference type="ChEBI" id="CHEBI:30616"/>
    </ligand>
</feature>
<reference evidence="10" key="1">
    <citation type="submission" date="2022-10" db="EMBL/GenBank/DDBJ databases">
        <title>Determination and structural analysis of whole genome sequence of Sarocladium strictum F4-1.</title>
        <authorList>
            <person name="Hu L."/>
            <person name="Jiang Y."/>
        </authorList>
    </citation>
    <scope>NUCLEOTIDE SEQUENCE</scope>
    <source>
        <strain evidence="10">F4-1</strain>
    </source>
</reference>
<dbReference type="SUPFAM" id="SSF56112">
    <property type="entry name" value="Protein kinase-like (PK-like)"/>
    <property type="match status" value="1"/>
</dbReference>
<comment type="catalytic activity">
    <reaction evidence="7">
        <text>L-threonyl-[protein] + ATP = O-phospho-L-threonyl-[protein] + ADP + H(+)</text>
        <dbReference type="Rhea" id="RHEA:46608"/>
        <dbReference type="Rhea" id="RHEA-COMP:11060"/>
        <dbReference type="Rhea" id="RHEA-COMP:11605"/>
        <dbReference type="ChEBI" id="CHEBI:15378"/>
        <dbReference type="ChEBI" id="CHEBI:30013"/>
        <dbReference type="ChEBI" id="CHEBI:30616"/>
        <dbReference type="ChEBI" id="CHEBI:61977"/>
        <dbReference type="ChEBI" id="CHEBI:456216"/>
        <dbReference type="EC" id="2.7.11.1"/>
    </reaction>
</comment>
<keyword evidence="6 9" id="KW-0067">ATP-binding</keyword>
<keyword evidence="2" id="KW-0723">Serine/threonine-protein kinase</keyword>
<name>A0AA39G9Z4_SARSR</name>
<dbReference type="GO" id="GO:0050684">
    <property type="term" value="P:regulation of mRNA processing"/>
    <property type="evidence" value="ECO:0007669"/>
    <property type="project" value="TreeGrafter"/>
</dbReference>
<proteinExistence type="predicted"/>
<dbReference type="Gene3D" id="3.30.200.20">
    <property type="entry name" value="Phosphorylase Kinase, domain 1"/>
    <property type="match status" value="1"/>
</dbReference>
<organism evidence="10 11">
    <name type="scientific">Sarocladium strictum</name>
    <name type="common">Black bundle disease fungus</name>
    <name type="synonym">Acremonium strictum</name>
    <dbReference type="NCBI Taxonomy" id="5046"/>
    <lineage>
        <taxon>Eukaryota</taxon>
        <taxon>Fungi</taxon>
        <taxon>Dikarya</taxon>
        <taxon>Ascomycota</taxon>
        <taxon>Pezizomycotina</taxon>
        <taxon>Sordariomycetes</taxon>
        <taxon>Hypocreomycetidae</taxon>
        <taxon>Hypocreales</taxon>
        <taxon>Sarocladiaceae</taxon>
        <taxon>Sarocladium</taxon>
    </lineage>
</organism>
<dbReference type="PROSITE" id="PS00107">
    <property type="entry name" value="PROTEIN_KINASE_ATP"/>
    <property type="match status" value="1"/>
</dbReference>
<dbReference type="EMBL" id="JAPDFR010000010">
    <property type="protein sequence ID" value="KAK0382843.1"/>
    <property type="molecule type" value="Genomic_DNA"/>
</dbReference>
<keyword evidence="3" id="KW-0808">Transferase</keyword>
<evidence type="ECO:0000256" key="1">
    <source>
        <dbReference type="ARBA" id="ARBA00012513"/>
    </source>
</evidence>
<gene>
    <name evidence="10" type="ORF">NLU13_9938</name>
</gene>
<dbReference type="InterPro" id="IPR011009">
    <property type="entry name" value="Kinase-like_dom_sf"/>
</dbReference>
<comment type="catalytic activity">
    <reaction evidence="8">
        <text>L-seryl-[protein] + ATP = O-phospho-L-seryl-[protein] + ADP + H(+)</text>
        <dbReference type="Rhea" id="RHEA:17989"/>
        <dbReference type="Rhea" id="RHEA-COMP:9863"/>
        <dbReference type="Rhea" id="RHEA-COMP:11604"/>
        <dbReference type="ChEBI" id="CHEBI:15378"/>
        <dbReference type="ChEBI" id="CHEBI:29999"/>
        <dbReference type="ChEBI" id="CHEBI:30616"/>
        <dbReference type="ChEBI" id="CHEBI:83421"/>
        <dbReference type="ChEBI" id="CHEBI:456216"/>
        <dbReference type="EC" id="2.7.11.1"/>
    </reaction>
</comment>
<dbReference type="EC" id="2.7.11.1" evidence="1"/>
<dbReference type="Gene3D" id="1.10.510.10">
    <property type="entry name" value="Transferase(Phosphotransferase) domain 1"/>
    <property type="match status" value="1"/>
</dbReference>
<evidence type="ECO:0000256" key="2">
    <source>
        <dbReference type="ARBA" id="ARBA00022527"/>
    </source>
</evidence>
<dbReference type="GO" id="GO:0005634">
    <property type="term" value="C:nucleus"/>
    <property type="evidence" value="ECO:0007669"/>
    <property type="project" value="TreeGrafter"/>
</dbReference>
<dbReference type="GO" id="GO:0005737">
    <property type="term" value="C:cytoplasm"/>
    <property type="evidence" value="ECO:0007669"/>
    <property type="project" value="TreeGrafter"/>
</dbReference>
<dbReference type="PANTHER" id="PTHR47634">
    <property type="entry name" value="PROTEIN KINASE DOMAIN-CONTAINING PROTEIN-RELATED"/>
    <property type="match status" value="1"/>
</dbReference>
<evidence type="ECO:0000256" key="5">
    <source>
        <dbReference type="ARBA" id="ARBA00022777"/>
    </source>
</evidence>